<dbReference type="PROSITE" id="PS50932">
    <property type="entry name" value="HTH_LACI_2"/>
    <property type="match status" value="1"/>
</dbReference>
<evidence type="ECO:0000313" key="7">
    <source>
        <dbReference type="Proteomes" id="UP000233597"/>
    </source>
</evidence>
<dbReference type="InterPro" id="IPR010982">
    <property type="entry name" value="Lambda_DNA-bd_dom_sf"/>
</dbReference>
<dbReference type="GO" id="GO:0000976">
    <property type="term" value="F:transcription cis-regulatory region binding"/>
    <property type="evidence" value="ECO:0007669"/>
    <property type="project" value="TreeGrafter"/>
</dbReference>
<dbReference type="InterPro" id="IPR000843">
    <property type="entry name" value="HTH_LacI"/>
</dbReference>
<proteinExistence type="predicted"/>
<feature type="region of interest" description="Disordered" evidence="4">
    <location>
        <begin position="1"/>
        <end position="31"/>
    </location>
</feature>
<dbReference type="SUPFAM" id="SSF47413">
    <property type="entry name" value="lambda repressor-like DNA-binding domains"/>
    <property type="match status" value="1"/>
</dbReference>
<evidence type="ECO:0000256" key="3">
    <source>
        <dbReference type="ARBA" id="ARBA00023163"/>
    </source>
</evidence>
<evidence type="ECO:0000256" key="4">
    <source>
        <dbReference type="SAM" id="MobiDB-lite"/>
    </source>
</evidence>
<sequence length="369" mass="40398">MPAIAGPHKEERTLSDHEISGRADGSFGPRARPTLKTIAEMTGLGVTTVSRALKDAHDISAKTKQRVRQVADAIGYRPDRAGVRLRTGKTNVISLVLDQTDKIPEFARRLIVGISDVIRETPYHLVVTPQSRSDDPMTPIRYILDTRAADGVIITHIKPDDARVSALINSGLPFVTHGRCDGGQQHAYHDFDNRAFCMMAAERLLARGRKRLAMLSPPSEFTYYRESLSGLATIAKKAGVPFEVLPGVDLDSGSEVLRQAGMALRHQDYVPDGIICGSEICALALIDGITQSGLTVGQDIDVIAKETSDLLNFTRPRIDSLREDLILAGQELARHLIDAIEGRPVDEIHSLGQPEPVWRTSDHRDQAGQ</sequence>
<dbReference type="Proteomes" id="UP000233597">
    <property type="component" value="Unassembled WGS sequence"/>
</dbReference>
<protein>
    <submittedName>
        <fullName evidence="6">LacI family transcriptional regulator</fullName>
    </submittedName>
</protein>
<dbReference type="OrthoDB" id="7325754at2"/>
<name>A0A2N3KWR7_9PROT</name>
<organism evidence="6 7">
    <name type="scientific">Thalassospira marina</name>
    <dbReference type="NCBI Taxonomy" id="2048283"/>
    <lineage>
        <taxon>Bacteria</taxon>
        <taxon>Pseudomonadati</taxon>
        <taxon>Pseudomonadota</taxon>
        <taxon>Alphaproteobacteria</taxon>
        <taxon>Rhodospirillales</taxon>
        <taxon>Thalassospiraceae</taxon>
        <taxon>Thalassospira</taxon>
    </lineage>
</organism>
<dbReference type="Gene3D" id="3.40.50.2300">
    <property type="match status" value="2"/>
</dbReference>
<dbReference type="GO" id="GO:0003700">
    <property type="term" value="F:DNA-binding transcription factor activity"/>
    <property type="evidence" value="ECO:0007669"/>
    <property type="project" value="TreeGrafter"/>
</dbReference>
<comment type="caution">
    <text evidence="6">The sequence shown here is derived from an EMBL/GenBank/DDBJ whole genome shotgun (WGS) entry which is preliminary data.</text>
</comment>
<feature type="domain" description="HTH lacI-type" evidence="5">
    <location>
        <begin position="33"/>
        <end position="87"/>
    </location>
</feature>
<dbReference type="SMART" id="SM00354">
    <property type="entry name" value="HTH_LACI"/>
    <property type="match status" value="1"/>
</dbReference>
<dbReference type="AlphaFoldDB" id="A0A2N3KWR7"/>
<dbReference type="Gene3D" id="1.10.260.40">
    <property type="entry name" value="lambda repressor-like DNA-binding domains"/>
    <property type="match status" value="1"/>
</dbReference>
<feature type="compositionally biased region" description="Basic and acidic residues" evidence="4">
    <location>
        <begin position="7"/>
        <end position="21"/>
    </location>
</feature>
<gene>
    <name evidence="6" type="ORF">COO20_06005</name>
</gene>
<evidence type="ECO:0000313" key="6">
    <source>
        <dbReference type="EMBL" id="PKR54947.1"/>
    </source>
</evidence>
<dbReference type="SUPFAM" id="SSF53822">
    <property type="entry name" value="Periplasmic binding protein-like I"/>
    <property type="match status" value="1"/>
</dbReference>
<evidence type="ECO:0000259" key="5">
    <source>
        <dbReference type="PROSITE" id="PS50932"/>
    </source>
</evidence>
<dbReference type="CDD" id="cd01392">
    <property type="entry name" value="HTH_LacI"/>
    <property type="match status" value="1"/>
</dbReference>
<dbReference type="InterPro" id="IPR028082">
    <property type="entry name" value="Peripla_BP_I"/>
</dbReference>
<evidence type="ECO:0000256" key="1">
    <source>
        <dbReference type="ARBA" id="ARBA00023015"/>
    </source>
</evidence>
<keyword evidence="3" id="KW-0804">Transcription</keyword>
<keyword evidence="1" id="KW-0805">Transcription regulation</keyword>
<dbReference type="Pfam" id="PF13377">
    <property type="entry name" value="Peripla_BP_3"/>
    <property type="match status" value="1"/>
</dbReference>
<evidence type="ECO:0000256" key="2">
    <source>
        <dbReference type="ARBA" id="ARBA00023125"/>
    </source>
</evidence>
<reference evidence="6 7" key="1">
    <citation type="submission" date="2017-09" db="EMBL/GenBank/DDBJ databases">
        <title>Biodiversity and function of Thalassospira species in the particle-attached aromatic-hydrocarbon-degrading consortia from the surface seawater of the South China Sea.</title>
        <authorList>
            <person name="Dong C."/>
            <person name="Liu R."/>
            <person name="Shao Z."/>
        </authorList>
    </citation>
    <scope>NUCLEOTIDE SEQUENCE [LARGE SCALE GENOMIC DNA]</scope>
    <source>
        <strain evidence="6 7">CSC1P2</strain>
    </source>
</reference>
<accession>A0A2N3KWR7</accession>
<dbReference type="Pfam" id="PF00356">
    <property type="entry name" value="LacI"/>
    <property type="match status" value="1"/>
</dbReference>
<dbReference type="InterPro" id="IPR046335">
    <property type="entry name" value="LacI/GalR-like_sensor"/>
</dbReference>
<dbReference type="EMBL" id="NWTK01000003">
    <property type="protein sequence ID" value="PKR54947.1"/>
    <property type="molecule type" value="Genomic_DNA"/>
</dbReference>
<dbReference type="PANTHER" id="PTHR30146">
    <property type="entry name" value="LACI-RELATED TRANSCRIPTIONAL REPRESSOR"/>
    <property type="match status" value="1"/>
</dbReference>
<dbReference type="CDD" id="cd20009">
    <property type="entry name" value="PBP1_RafR-like"/>
    <property type="match status" value="1"/>
</dbReference>
<dbReference type="PANTHER" id="PTHR30146:SF109">
    <property type="entry name" value="HTH-TYPE TRANSCRIPTIONAL REGULATOR GALS"/>
    <property type="match status" value="1"/>
</dbReference>
<keyword evidence="2" id="KW-0238">DNA-binding</keyword>